<proteinExistence type="predicted"/>
<keyword evidence="2" id="KW-1133">Transmembrane helix</keyword>
<dbReference type="PATRIC" id="fig|1423746.3.peg.1596"/>
<reference evidence="3 4" key="1">
    <citation type="journal article" date="2015" name="Genome Announc.">
        <title>Expanding the biotechnology potential of lactobacilli through comparative genomics of 213 strains and associated genera.</title>
        <authorList>
            <person name="Sun Z."/>
            <person name="Harris H.M."/>
            <person name="McCann A."/>
            <person name="Guo C."/>
            <person name="Argimon S."/>
            <person name="Zhang W."/>
            <person name="Yang X."/>
            <person name="Jeffery I.B."/>
            <person name="Cooney J.C."/>
            <person name="Kagawa T.F."/>
            <person name="Liu W."/>
            <person name="Song Y."/>
            <person name="Salvetti E."/>
            <person name="Wrobel A."/>
            <person name="Rasinkangas P."/>
            <person name="Parkhill J."/>
            <person name="Rea M.C."/>
            <person name="O'Sullivan O."/>
            <person name="Ritari J."/>
            <person name="Douillard F.P."/>
            <person name="Paul Ross R."/>
            <person name="Yang R."/>
            <person name="Briner A.E."/>
            <person name="Felis G.E."/>
            <person name="de Vos W.M."/>
            <person name="Barrangou R."/>
            <person name="Klaenhammer T.R."/>
            <person name="Caufield P.W."/>
            <person name="Cui Y."/>
            <person name="Zhang H."/>
            <person name="O'Toole P.W."/>
        </authorList>
    </citation>
    <scope>NUCLEOTIDE SEQUENCE [LARGE SCALE GENOMIC DNA]</scope>
    <source>
        <strain evidence="3 4">DSM 13145</strain>
    </source>
</reference>
<organism evidence="3 4">
    <name type="scientific">Limosilactobacillus frumenti DSM 13145</name>
    <dbReference type="NCBI Taxonomy" id="1423746"/>
    <lineage>
        <taxon>Bacteria</taxon>
        <taxon>Bacillati</taxon>
        <taxon>Bacillota</taxon>
        <taxon>Bacilli</taxon>
        <taxon>Lactobacillales</taxon>
        <taxon>Lactobacillaceae</taxon>
        <taxon>Limosilactobacillus</taxon>
    </lineage>
</organism>
<evidence type="ECO:0000313" key="4">
    <source>
        <dbReference type="Proteomes" id="UP000051445"/>
    </source>
</evidence>
<feature type="region of interest" description="Disordered" evidence="1">
    <location>
        <begin position="1"/>
        <end position="22"/>
    </location>
</feature>
<comment type="caution">
    <text evidence="3">The sequence shown here is derived from an EMBL/GenBank/DDBJ whole genome shotgun (WGS) entry which is preliminary data.</text>
</comment>
<protein>
    <submittedName>
        <fullName evidence="3">Uncharacterized protein</fullName>
    </submittedName>
</protein>
<accession>A0A0R1P8M6</accession>
<gene>
    <name evidence="3" type="ORF">FD27_GL001567</name>
</gene>
<sequence length="281" mass="30620">MTTRQEIRRQQQAAAPRENNQPRRLRQPMRVFWGVIALTLLGVALLFNQTVLNRHFAEQEIQRSNVAATVNNNLNEVAGKYGINDGALDEGTTNKLLKQAVDQIYAGKQLDLDFSSAIKNSTNGVSPSVDGIQIPKGLLSSSIGSEATAGISSSLNQQINTPEVQRFTSILQIWKNVNNIIMIISAIILVVALVVLIIGRASWGSFMRLVGIPAVLLAIITWLIKTGIVAVGRSFPDYSALLVQVANDIAAVGFHYCLALAVVIILLIVIKIITSRMGRRI</sequence>
<keyword evidence="2" id="KW-0472">Membrane</keyword>
<keyword evidence="4" id="KW-1185">Reference proteome</keyword>
<feature type="transmembrane region" description="Helical" evidence="2">
    <location>
        <begin position="31"/>
        <end position="47"/>
    </location>
</feature>
<dbReference type="AlphaFoldDB" id="A0A0R1P8M6"/>
<dbReference type="STRING" id="1423746.FD27_GL001567"/>
<evidence type="ECO:0000256" key="2">
    <source>
        <dbReference type="SAM" id="Phobius"/>
    </source>
</evidence>
<feature type="transmembrane region" description="Helical" evidence="2">
    <location>
        <begin position="252"/>
        <end position="273"/>
    </location>
</feature>
<dbReference type="Proteomes" id="UP000051445">
    <property type="component" value="Unassembled WGS sequence"/>
</dbReference>
<feature type="transmembrane region" description="Helical" evidence="2">
    <location>
        <begin position="180"/>
        <end position="198"/>
    </location>
</feature>
<dbReference type="EMBL" id="AZER01000004">
    <property type="protein sequence ID" value="KRL28569.1"/>
    <property type="molecule type" value="Genomic_DNA"/>
</dbReference>
<dbReference type="OrthoDB" id="2327394at2"/>
<evidence type="ECO:0000256" key="1">
    <source>
        <dbReference type="SAM" id="MobiDB-lite"/>
    </source>
</evidence>
<name>A0A0R1P8M6_9LACO</name>
<feature type="transmembrane region" description="Helical" evidence="2">
    <location>
        <begin position="210"/>
        <end position="232"/>
    </location>
</feature>
<dbReference type="RefSeq" id="WP_057747885.1">
    <property type="nucleotide sequence ID" value="NZ_AZER01000004.1"/>
</dbReference>
<feature type="compositionally biased region" description="Low complexity" evidence="1">
    <location>
        <begin position="10"/>
        <end position="19"/>
    </location>
</feature>
<keyword evidence="2" id="KW-0812">Transmembrane</keyword>
<evidence type="ECO:0000313" key="3">
    <source>
        <dbReference type="EMBL" id="KRL28569.1"/>
    </source>
</evidence>